<dbReference type="InterPro" id="IPR014720">
    <property type="entry name" value="dsRBD_dom"/>
</dbReference>
<dbReference type="PROSITE" id="PS50142">
    <property type="entry name" value="RNASE_3_2"/>
    <property type="match status" value="2"/>
</dbReference>
<dbReference type="Gene3D" id="1.10.1520.10">
    <property type="entry name" value="Ribonuclease III domain"/>
    <property type="match status" value="2"/>
</dbReference>
<evidence type="ECO:0000256" key="2">
    <source>
        <dbReference type="ARBA" id="ARBA00022722"/>
    </source>
</evidence>
<evidence type="ECO:0000259" key="8">
    <source>
        <dbReference type="PROSITE" id="PS50137"/>
    </source>
</evidence>
<evidence type="ECO:0000256" key="3">
    <source>
        <dbReference type="ARBA" id="ARBA00022759"/>
    </source>
</evidence>
<evidence type="ECO:0000313" key="12">
    <source>
        <dbReference type="WBParaSite" id="TASK_0000761101-mRNA-1"/>
    </source>
</evidence>
<dbReference type="GO" id="GO:0031053">
    <property type="term" value="P:primary miRNA processing"/>
    <property type="evidence" value="ECO:0007669"/>
    <property type="project" value="TreeGrafter"/>
</dbReference>
<evidence type="ECO:0000313" key="11">
    <source>
        <dbReference type="Proteomes" id="UP000282613"/>
    </source>
</evidence>
<proteinExistence type="inferred from homology"/>
<dbReference type="Pfam" id="PF00035">
    <property type="entry name" value="dsrm"/>
    <property type="match status" value="1"/>
</dbReference>
<protein>
    <submittedName>
        <fullName evidence="12">RNase III domain-containing protein</fullName>
    </submittedName>
</protein>
<keyword evidence="3" id="KW-0255">Endonuclease</keyword>
<dbReference type="CDD" id="cd00593">
    <property type="entry name" value="RIBOc"/>
    <property type="match status" value="2"/>
</dbReference>
<dbReference type="SMART" id="SM00535">
    <property type="entry name" value="RIBOc"/>
    <property type="match status" value="2"/>
</dbReference>
<comment type="similarity">
    <text evidence="1">Belongs to the ribonuclease III family.</text>
</comment>
<dbReference type="Pfam" id="PF26050">
    <property type="entry name" value="Helical_CED_Drosha"/>
    <property type="match status" value="1"/>
</dbReference>
<evidence type="ECO:0000256" key="5">
    <source>
        <dbReference type="ARBA" id="ARBA00022884"/>
    </source>
</evidence>
<dbReference type="GO" id="GO:0070877">
    <property type="term" value="C:microprocessor complex"/>
    <property type="evidence" value="ECO:0007669"/>
    <property type="project" value="TreeGrafter"/>
</dbReference>
<feature type="domain" description="RNase III" evidence="9">
    <location>
        <begin position="902"/>
        <end position="1042"/>
    </location>
</feature>
<dbReference type="GO" id="GO:0031054">
    <property type="term" value="P:pre-miRNA processing"/>
    <property type="evidence" value="ECO:0007669"/>
    <property type="project" value="InterPro"/>
</dbReference>
<dbReference type="EMBL" id="UYRS01018646">
    <property type="protein sequence ID" value="VDK38699.1"/>
    <property type="molecule type" value="Genomic_DNA"/>
</dbReference>
<feature type="region of interest" description="Disordered" evidence="7">
    <location>
        <begin position="119"/>
        <end position="144"/>
    </location>
</feature>
<evidence type="ECO:0000256" key="6">
    <source>
        <dbReference type="PROSITE-ProRule" id="PRU00266"/>
    </source>
</evidence>
<feature type="region of interest" description="Disordered" evidence="7">
    <location>
        <begin position="26"/>
        <end position="56"/>
    </location>
</feature>
<dbReference type="GO" id="GO:0004525">
    <property type="term" value="F:ribonuclease III activity"/>
    <property type="evidence" value="ECO:0007669"/>
    <property type="project" value="InterPro"/>
</dbReference>
<dbReference type="Proteomes" id="UP000282613">
    <property type="component" value="Unassembled WGS sequence"/>
</dbReference>
<dbReference type="PROSITE" id="PS50137">
    <property type="entry name" value="DS_RBD"/>
    <property type="match status" value="1"/>
</dbReference>
<dbReference type="STRING" id="60517.A0A0R3WAM0"/>
<dbReference type="GO" id="GO:0003723">
    <property type="term" value="F:RNA binding"/>
    <property type="evidence" value="ECO:0007669"/>
    <property type="project" value="UniProtKB-UniRule"/>
</dbReference>
<dbReference type="GO" id="GO:0006364">
    <property type="term" value="P:rRNA processing"/>
    <property type="evidence" value="ECO:0007669"/>
    <property type="project" value="InterPro"/>
</dbReference>
<dbReference type="Gene3D" id="3.30.160.20">
    <property type="match status" value="1"/>
</dbReference>
<name>A0A0R3WAM0_TAEAS</name>
<feature type="compositionally biased region" description="Polar residues" evidence="7">
    <location>
        <begin position="128"/>
        <end position="144"/>
    </location>
</feature>
<dbReference type="InterPro" id="IPR044442">
    <property type="entry name" value="RNAse_III_DSRM__animal"/>
</dbReference>
<dbReference type="WBParaSite" id="TASK_0000761101-mRNA-1">
    <property type="protein sequence ID" value="TASK_0000761101-mRNA-1"/>
    <property type="gene ID" value="TASK_0000761101"/>
</dbReference>
<keyword evidence="11" id="KW-1185">Reference proteome</keyword>
<evidence type="ECO:0000313" key="10">
    <source>
        <dbReference type="EMBL" id="VDK38699.1"/>
    </source>
</evidence>
<dbReference type="AlphaFoldDB" id="A0A0R3WAM0"/>
<dbReference type="PANTHER" id="PTHR11207">
    <property type="entry name" value="RIBONUCLEASE III"/>
    <property type="match status" value="1"/>
</dbReference>
<dbReference type="SMART" id="SM00358">
    <property type="entry name" value="DSRM"/>
    <property type="match status" value="1"/>
</dbReference>
<keyword evidence="2" id="KW-0540">Nuclease</keyword>
<reference evidence="12" key="1">
    <citation type="submission" date="2017-02" db="UniProtKB">
        <authorList>
            <consortium name="WormBaseParasite"/>
        </authorList>
    </citation>
    <scope>IDENTIFICATION</scope>
</reference>
<dbReference type="OrthoDB" id="67027at2759"/>
<dbReference type="InterPro" id="IPR036389">
    <property type="entry name" value="RNase_III_sf"/>
</dbReference>
<organism evidence="12">
    <name type="scientific">Taenia asiatica</name>
    <name type="common">Asian tapeworm</name>
    <dbReference type="NCBI Taxonomy" id="60517"/>
    <lineage>
        <taxon>Eukaryota</taxon>
        <taxon>Metazoa</taxon>
        <taxon>Spiralia</taxon>
        <taxon>Lophotrochozoa</taxon>
        <taxon>Platyhelminthes</taxon>
        <taxon>Cestoda</taxon>
        <taxon>Eucestoda</taxon>
        <taxon>Cyclophyllidea</taxon>
        <taxon>Taeniidae</taxon>
        <taxon>Taenia</taxon>
    </lineage>
</organism>
<sequence>DPPQKKVIYITEKELASLPDGAPVYVLSSSNDSAKTQEPLLPTPSSTSFPNGDAPPLTWTPLSSGYPYQPLNPLIPLSPLSFSAPPPFASNFCPPTLRFQYPPPPSNVPFFVSPLPDRPVLPPPAPSNHSTPNPTISSLPKQSKFSCSRDDNSWRGECVFQNVRCTPANEFFEAKGICKFATQLMIKLECDFENCVLGRRERALAGFPSVDAVRPPLKRLESVDIGHENRSVLSKHVRKRPSAKKSEPFAEVDSVTPDHLLNVISEIHRPHSLDDKLGQQRVEVSHKLAHPHRLHPSIWHNEPGEYNSGPACSCKPKYRIGPLHNQFEGETEVPRCRLESNNRDRLYHYRVMVTPTTNFFNHKPTIIPFNGRDYLFDGYSIFLHSPIDDLPPCQLLRFNLLYEFVHLKEEFPENFTVRALDMLTEYVFKELLELLDLNWRPHGVDTGCPVVHLLPRFVRRLGNSAELLSANVILDYWMRQAQLPLIEASDLPTIRRMPNSEWSAHIDDLRGTLAWKPGAKPPAIRIDQLDRLSSYPSASSSSMYSSSAARLPTFPMLVHMTFTPMKLSLSRDPQYKSVLKNYLKLLYLMVNKPRISAEDRNQLSVLTNKLDSMDHSGVHRREITVELSCEGFYRTGIRPDLAQFALNMASFVTHVRCIMSLKSLEARLNYQFRDKSILHQALTHPSYRRTDFGTNQDHFQNTLTSCGPRTIEYGDKLQLYKKWRKKGLSKMIRVMSFMPKQHEERSKIYGNERLEFLGDAAIEIIARQSLVLFSSIHLFFMFPDLPEGNLDAYRQALVQNQHLADLALRLGLHKHLLYTHSVDFCHDSTYIYARSDAFEAVMAALALDGGLEVVDRIFGAVLFGDCERIHRVWARIPPHPLQVEHPDGDREWVLKVPMFKKLVDLEERLGIHFKHLRVLARALTVRKTGYNIYTLGDNQRLEFLGDSLLKYVTTDYLYRHFPRHHEGHLSLLKNSLVNKYTQATVCSELGLDQFIIRREENSLTISSIPEEATASAARKQQNVKNKADLLEAFIGALYVDKDITWVERFCQVCFWPRLVEFILKQEWNDPKSKLQQCCLTFRSLNEDPELAHYKVLECAGPSNDREHKVGVYFRKDLLAVGVGRSVQSAEMDAAKNALEAHQDSFKQLDFQRSVISKRYRQPYIAKMLNKLKSWDESLVDKFVGDVPEDGRGGTDTAEFPSKRKRYESDEDLIVRKLTDSDMELEDGSP</sequence>
<gene>
    <name evidence="10" type="ORF">TASK_LOCUS7612</name>
</gene>
<feature type="domain" description="RNase III" evidence="9">
    <location>
        <begin position="661"/>
        <end position="850"/>
    </location>
</feature>
<keyword evidence="5 6" id="KW-0694">RNA-binding</keyword>
<dbReference type="InterPro" id="IPR058938">
    <property type="entry name" value="Helical_CED_Drosha"/>
</dbReference>
<keyword evidence="4" id="KW-0378">Hydrolase</keyword>
<evidence type="ECO:0000256" key="4">
    <source>
        <dbReference type="ARBA" id="ARBA00022801"/>
    </source>
</evidence>
<dbReference type="HAMAP" id="MF_00104">
    <property type="entry name" value="RNase_III"/>
    <property type="match status" value="1"/>
</dbReference>
<evidence type="ECO:0000256" key="7">
    <source>
        <dbReference type="SAM" id="MobiDB-lite"/>
    </source>
</evidence>
<dbReference type="PROSITE" id="PS00517">
    <property type="entry name" value="RNASE_3_1"/>
    <property type="match status" value="2"/>
</dbReference>
<feature type="domain" description="DRBM" evidence="8">
    <location>
        <begin position="1069"/>
        <end position="1143"/>
    </location>
</feature>
<evidence type="ECO:0000259" key="9">
    <source>
        <dbReference type="PROSITE" id="PS50142"/>
    </source>
</evidence>
<dbReference type="PANTHER" id="PTHR11207:SF0">
    <property type="entry name" value="RIBONUCLEASE 3"/>
    <property type="match status" value="1"/>
</dbReference>
<accession>A0A0R3WAM0</accession>
<dbReference type="SUPFAM" id="SSF69065">
    <property type="entry name" value="RNase III domain-like"/>
    <property type="match status" value="2"/>
</dbReference>
<reference evidence="10 11" key="2">
    <citation type="submission" date="2018-11" db="EMBL/GenBank/DDBJ databases">
        <authorList>
            <consortium name="Pathogen Informatics"/>
        </authorList>
    </citation>
    <scope>NUCLEOTIDE SEQUENCE [LARGE SCALE GENOMIC DNA]</scope>
</reference>
<dbReference type="InterPro" id="IPR000999">
    <property type="entry name" value="RNase_III_dom"/>
</dbReference>
<dbReference type="InterPro" id="IPR011907">
    <property type="entry name" value="RNase_III"/>
</dbReference>
<evidence type="ECO:0000256" key="1">
    <source>
        <dbReference type="ARBA" id="ARBA00010183"/>
    </source>
</evidence>
<feature type="compositionally biased region" description="Low complexity" evidence="7">
    <location>
        <begin position="39"/>
        <end position="48"/>
    </location>
</feature>
<dbReference type="Pfam" id="PF00636">
    <property type="entry name" value="Ribonuclease_3"/>
    <property type="match status" value="2"/>
</dbReference>
<dbReference type="SUPFAM" id="SSF54768">
    <property type="entry name" value="dsRNA-binding domain-like"/>
    <property type="match status" value="1"/>
</dbReference>
<feature type="compositionally biased region" description="Polar residues" evidence="7">
    <location>
        <begin position="27"/>
        <end position="36"/>
    </location>
</feature>
<dbReference type="CDD" id="cd19877">
    <property type="entry name" value="DSRM_RNAse_III_meta_like"/>
    <property type="match status" value="1"/>
</dbReference>